<feature type="transmembrane region" description="Helical" evidence="1">
    <location>
        <begin position="29"/>
        <end position="53"/>
    </location>
</feature>
<sequence>MQEKELSSKKKPFSKKTKAVFVTAAFERFLLLTLFGHQVSLISHIILIAAVSLRITQKGRAEIDLHSKPEKVKGYFIRDDV</sequence>
<accession>A0A2V3J499</accession>
<dbReference type="Proteomes" id="UP000247409">
    <property type="component" value="Unassembled WGS sequence"/>
</dbReference>
<comment type="caution">
    <text evidence="2">The sequence shown here is derived from an EMBL/GenBank/DDBJ whole genome shotgun (WGS) entry which is preliminary data.</text>
</comment>
<organism evidence="2 3">
    <name type="scientific">Gracilariopsis chorda</name>
    <dbReference type="NCBI Taxonomy" id="448386"/>
    <lineage>
        <taxon>Eukaryota</taxon>
        <taxon>Rhodophyta</taxon>
        <taxon>Florideophyceae</taxon>
        <taxon>Rhodymeniophycidae</taxon>
        <taxon>Gracilariales</taxon>
        <taxon>Gracilariaceae</taxon>
        <taxon>Gracilariopsis</taxon>
    </lineage>
</organism>
<keyword evidence="1" id="KW-0812">Transmembrane</keyword>
<reference evidence="2 3" key="1">
    <citation type="journal article" date="2018" name="Mol. Biol. Evol.">
        <title>Analysis of the draft genome of the red seaweed Gracilariopsis chorda provides insights into genome size evolution in Rhodophyta.</title>
        <authorList>
            <person name="Lee J."/>
            <person name="Yang E.C."/>
            <person name="Graf L."/>
            <person name="Yang J.H."/>
            <person name="Qiu H."/>
            <person name="Zel Zion U."/>
            <person name="Chan C.X."/>
            <person name="Stephens T.G."/>
            <person name="Weber A.P.M."/>
            <person name="Boo G.H."/>
            <person name="Boo S.M."/>
            <person name="Kim K.M."/>
            <person name="Shin Y."/>
            <person name="Jung M."/>
            <person name="Lee S.J."/>
            <person name="Yim H.S."/>
            <person name="Lee J.H."/>
            <person name="Bhattacharya D."/>
            <person name="Yoon H.S."/>
        </authorList>
    </citation>
    <scope>NUCLEOTIDE SEQUENCE [LARGE SCALE GENOMIC DNA]</scope>
    <source>
        <strain evidence="2 3">SKKU-2015</strain>
        <tissue evidence="2">Whole body</tissue>
    </source>
</reference>
<evidence type="ECO:0000313" key="2">
    <source>
        <dbReference type="EMBL" id="PXF48200.1"/>
    </source>
</evidence>
<keyword evidence="3" id="KW-1185">Reference proteome</keyword>
<gene>
    <name evidence="2" type="ORF">BWQ96_02152</name>
</gene>
<keyword evidence="1" id="KW-1133">Transmembrane helix</keyword>
<dbReference type="EMBL" id="NBIV01000016">
    <property type="protein sequence ID" value="PXF48200.1"/>
    <property type="molecule type" value="Genomic_DNA"/>
</dbReference>
<dbReference type="AlphaFoldDB" id="A0A2V3J499"/>
<evidence type="ECO:0000313" key="3">
    <source>
        <dbReference type="Proteomes" id="UP000247409"/>
    </source>
</evidence>
<name>A0A2V3J499_9FLOR</name>
<proteinExistence type="predicted"/>
<protein>
    <submittedName>
        <fullName evidence="2">Uncharacterized protein</fullName>
    </submittedName>
</protein>
<evidence type="ECO:0000256" key="1">
    <source>
        <dbReference type="SAM" id="Phobius"/>
    </source>
</evidence>
<keyword evidence="1" id="KW-0472">Membrane</keyword>